<dbReference type="EC" id="3.4.21.53" evidence="1"/>
<comment type="caution">
    <text evidence="5">The sequence shown here is derived from an EMBL/GenBank/DDBJ whole genome shotgun (WGS) entry which is preliminary data.</text>
</comment>
<dbReference type="SUPFAM" id="SSF54211">
    <property type="entry name" value="Ribosomal protein S5 domain 2-like"/>
    <property type="match status" value="1"/>
</dbReference>
<dbReference type="Gene3D" id="3.30.230.10">
    <property type="match status" value="1"/>
</dbReference>
<dbReference type="PANTHER" id="PTHR10046">
    <property type="entry name" value="ATP DEPENDENT LON PROTEASE FAMILY MEMBER"/>
    <property type="match status" value="1"/>
</dbReference>
<dbReference type="InterPro" id="IPR008269">
    <property type="entry name" value="Lon_proteolytic"/>
</dbReference>
<protein>
    <recommendedName>
        <fullName evidence="1">endopeptidase La</fullName>
        <ecNumber evidence="1">3.4.21.53</ecNumber>
    </recommendedName>
</protein>
<dbReference type="EMBL" id="JBDFRB010000002">
    <property type="protein sequence ID" value="MEN2743478.1"/>
    <property type="molecule type" value="Genomic_DNA"/>
</dbReference>
<dbReference type="Pfam" id="PF17820">
    <property type="entry name" value="PDZ_6"/>
    <property type="match status" value="1"/>
</dbReference>
<dbReference type="RefSeq" id="WP_345883006.1">
    <property type="nucleotide sequence ID" value="NZ_JBDFRB010000002.1"/>
</dbReference>
<evidence type="ECO:0000259" key="3">
    <source>
        <dbReference type="PROSITE" id="PS50106"/>
    </source>
</evidence>
<dbReference type="InterPro" id="IPR014721">
    <property type="entry name" value="Ribsml_uS5_D2-typ_fold_subgr"/>
</dbReference>
<dbReference type="Gene3D" id="2.30.42.10">
    <property type="match status" value="1"/>
</dbReference>
<keyword evidence="1" id="KW-0378">Hydrolase</keyword>
<dbReference type="PROSITE" id="PS50106">
    <property type="entry name" value="PDZ"/>
    <property type="match status" value="1"/>
</dbReference>
<dbReference type="Proteomes" id="UP001422074">
    <property type="component" value="Unassembled WGS sequence"/>
</dbReference>
<reference evidence="5 6" key="1">
    <citation type="submission" date="2024-05" db="EMBL/GenBank/DDBJ databases">
        <title>Sinomonas sp. nov., isolated from a waste landfill.</title>
        <authorList>
            <person name="Zhao Y."/>
        </authorList>
    </citation>
    <scope>NUCLEOTIDE SEQUENCE [LARGE SCALE GENOMIC DNA]</scope>
    <source>
        <strain evidence="5 6">CCTCC AB2014300</strain>
    </source>
</reference>
<evidence type="ECO:0000256" key="1">
    <source>
        <dbReference type="PROSITE-ProRule" id="PRU01122"/>
    </source>
</evidence>
<dbReference type="InterPro" id="IPR027065">
    <property type="entry name" value="Lon_Prtase"/>
</dbReference>
<dbReference type="InterPro" id="IPR036034">
    <property type="entry name" value="PDZ_sf"/>
</dbReference>
<evidence type="ECO:0000313" key="6">
    <source>
        <dbReference type="Proteomes" id="UP001422074"/>
    </source>
</evidence>
<dbReference type="InterPro" id="IPR001478">
    <property type="entry name" value="PDZ"/>
</dbReference>
<dbReference type="SUPFAM" id="SSF50156">
    <property type="entry name" value="PDZ domain-like"/>
    <property type="match status" value="1"/>
</dbReference>
<dbReference type="CDD" id="cd23081">
    <property type="entry name" value="cpPDZ_EcRseP-like"/>
    <property type="match status" value="1"/>
</dbReference>
<gene>
    <name evidence="5" type="ORF">ABCQ75_02850</name>
</gene>
<proteinExistence type="inferred from homology"/>
<comment type="similarity">
    <text evidence="1">Belongs to the peptidase S16 family.</text>
</comment>
<sequence length="372" mass="37931">MAEAELAQDGGQRDAGSARRGGDGASGRGFAAVTSAVAALVLGMTVASVPVPFVVESPGPAYNTLGKLDGAEVITISGRQSYPAAGNLDLTTVYQEGGPASDVSLLELARSWMDPSRMILPVRAVYPEGVTRDEVNEQNVALMKESEETAVAAALGSLGIDYGQRLQVGSVLEGSPSQGKLEAGDRIVSVDGRAVRSLPDVQQALAAGAGEPAAVVIERAGKRATVTVAPAKREDRWVLGVGVAYSFTFPFEVEFELGQVGGPSAGLMFALGIVDELTPGSLTEGAHVAGTGSISPDGKVGAIGGIVQKMHGARSAGATLFLAPAENCAEVVGHIPEGLAVARVATLGEARDAVEAYGRGEDPARLPQCSWG</sequence>
<feature type="domain" description="PDZ" evidence="3">
    <location>
        <begin position="139"/>
        <end position="232"/>
    </location>
</feature>
<accession>A0ABU9WWC4</accession>
<keyword evidence="1" id="KW-0720">Serine protease</keyword>
<dbReference type="InterPro" id="IPR041489">
    <property type="entry name" value="PDZ_6"/>
</dbReference>
<feature type="active site" evidence="1">
    <location>
        <position position="309"/>
    </location>
</feature>
<feature type="region of interest" description="Disordered" evidence="2">
    <location>
        <begin position="1"/>
        <end position="26"/>
    </location>
</feature>
<dbReference type="InterPro" id="IPR020568">
    <property type="entry name" value="Ribosomal_Su5_D2-typ_SF"/>
</dbReference>
<evidence type="ECO:0000256" key="2">
    <source>
        <dbReference type="SAM" id="MobiDB-lite"/>
    </source>
</evidence>
<feature type="domain" description="Lon proteolytic" evidence="4">
    <location>
        <begin position="259"/>
        <end position="357"/>
    </location>
</feature>
<dbReference type="SMART" id="SM00228">
    <property type="entry name" value="PDZ"/>
    <property type="match status" value="1"/>
</dbReference>
<dbReference type="PROSITE" id="PS51786">
    <property type="entry name" value="LON_PROTEOLYTIC"/>
    <property type="match status" value="1"/>
</dbReference>
<evidence type="ECO:0000259" key="4">
    <source>
        <dbReference type="PROSITE" id="PS51786"/>
    </source>
</evidence>
<evidence type="ECO:0000313" key="5">
    <source>
        <dbReference type="EMBL" id="MEN2743478.1"/>
    </source>
</evidence>
<organism evidence="5 6">
    <name type="scientific">Sinomonas halotolerans</name>
    <dbReference type="NCBI Taxonomy" id="1644133"/>
    <lineage>
        <taxon>Bacteria</taxon>
        <taxon>Bacillati</taxon>
        <taxon>Actinomycetota</taxon>
        <taxon>Actinomycetes</taxon>
        <taxon>Micrococcales</taxon>
        <taxon>Micrococcaceae</taxon>
        <taxon>Sinomonas</taxon>
    </lineage>
</organism>
<keyword evidence="6" id="KW-1185">Reference proteome</keyword>
<name>A0ABU9WWC4_9MICC</name>
<feature type="active site" evidence="1">
    <location>
        <position position="264"/>
    </location>
</feature>
<comment type="catalytic activity">
    <reaction evidence="1">
        <text>Hydrolysis of proteins in presence of ATP.</text>
        <dbReference type="EC" id="3.4.21.53"/>
    </reaction>
</comment>
<dbReference type="Pfam" id="PF05362">
    <property type="entry name" value="Lon_C"/>
    <property type="match status" value="1"/>
</dbReference>
<keyword evidence="1" id="KW-0645">Protease</keyword>